<evidence type="ECO:0000259" key="1">
    <source>
        <dbReference type="Pfam" id="PF00004"/>
    </source>
</evidence>
<dbReference type="InterPro" id="IPR003959">
    <property type="entry name" value="ATPase_AAA_core"/>
</dbReference>
<dbReference type="Proteomes" id="UP000681967">
    <property type="component" value="Unassembled WGS sequence"/>
</dbReference>
<dbReference type="Proteomes" id="UP000663855">
    <property type="component" value="Unassembled WGS sequence"/>
</dbReference>
<dbReference type="InterPro" id="IPR027417">
    <property type="entry name" value="P-loop_NTPase"/>
</dbReference>
<dbReference type="SUPFAM" id="SSF52540">
    <property type="entry name" value="P-loop containing nucleoside triphosphate hydrolases"/>
    <property type="match status" value="1"/>
</dbReference>
<dbReference type="Gene3D" id="3.40.50.300">
    <property type="entry name" value="P-loop containing nucleotide triphosphate hydrolases"/>
    <property type="match status" value="1"/>
</dbReference>
<dbReference type="EMBL" id="CAJOBH010000761">
    <property type="protein sequence ID" value="CAF3815778.1"/>
    <property type="molecule type" value="Genomic_DNA"/>
</dbReference>
<reference evidence="2" key="1">
    <citation type="submission" date="2021-02" db="EMBL/GenBank/DDBJ databases">
        <authorList>
            <person name="Nowell W R."/>
        </authorList>
    </citation>
    <scope>NUCLEOTIDE SEQUENCE</scope>
</reference>
<dbReference type="Pfam" id="PF00004">
    <property type="entry name" value="AAA"/>
    <property type="match status" value="1"/>
</dbReference>
<dbReference type="EMBL" id="CAJOBJ010000546">
    <property type="protein sequence ID" value="CAF3829864.1"/>
    <property type="molecule type" value="Genomic_DNA"/>
</dbReference>
<evidence type="ECO:0000313" key="6">
    <source>
        <dbReference type="EMBL" id="CAF3829864.1"/>
    </source>
</evidence>
<dbReference type="OrthoDB" id="9989882at2759"/>
<gene>
    <name evidence="5" type="ORF">BYL167_LOCUS3801</name>
    <name evidence="2" type="ORF">CJN711_LOCUS9744</name>
    <name evidence="6" type="ORF">GIL414_LOCUS2732</name>
    <name evidence="3" type="ORF">KQP761_LOCUS37974</name>
    <name evidence="4" type="ORF">MBJ925_LOCUS5172</name>
</gene>
<dbReference type="GO" id="GO:0016887">
    <property type="term" value="F:ATP hydrolysis activity"/>
    <property type="evidence" value="ECO:0007669"/>
    <property type="project" value="InterPro"/>
</dbReference>
<dbReference type="EMBL" id="CAJNOW010021514">
    <property type="protein sequence ID" value="CAF1684512.1"/>
    <property type="molecule type" value="Genomic_DNA"/>
</dbReference>
<evidence type="ECO:0000313" key="5">
    <source>
        <dbReference type="EMBL" id="CAF3815778.1"/>
    </source>
</evidence>
<dbReference type="Proteomes" id="UP000663834">
    <property type="component" value="Unassembled WGS sequence"/>
</dbReference>
<protein>
    <recommendedName>
        <fullName evidence="1">ATPase AAA-type core domain-containing protein</fullName>
    </recommendedName>
</protein>
<evidence type="ECO:0000313" key="7">
    <source>
        <dbReference type="Proteomes" id="UP000663855"/>
    </source>
</evidence>
<proteinExistence type="predicted"/>
<dbReference type="EMBL" id="CAJNOV010003857">
    <property type="protein sequence ID" value="CAF1155505.1"/>
    <property type="molecule type" value="Genomic_DNA"/>
</dbReference>
<name>A0A814T1M9_9BILA</name>
<dbReference type="Proteomes" id="UP000681720">
    <property type="component" value="Unassembled WGS sequence"/>
</dbReference>
<comment type="caution">
    <text evidence="2">The sequence shown here is derived from an EMBL/GenBank/DDBJ whole genome shotgun (WGS) entry which is preliminary data.</text>
</comment>
<accession>A0A814T1M9</accession>
<dbReference type="EMBL" id="CAJNRE010001283">
    <property type="protein sequence ID" value="CAF1937786.1"/>
    <property type="molecule type" value="Genomic_DNA"/>
</dbReference>
<dbReference type="GO" id="GO:0005524">
    <property type="term" value="F:ATP binding"/>
    <property type="evidence" value="ECO:0007669"/>
    <property type="project" value="InterPro"/>
</dbReference>
<dbReference type="Proteomes" id="UP000663824">
    <property type="component" value="Unassembled WGS sequence"/>
</dbReference>
<sequence length="394" mass="45359">MSLISNEYVGYFPELSQIVLQKLCAIRTQREKIPSIPLFVAHYKALPCVLKFSHPESNALLHIPSILNYLKSEYEHDLTNDVILQHYHKKSKQFFAQYRLCNLGNGIIIYFHGVKLMSDIQNPNNYSSDAFDDYFLVISSIAIYYLPEHDIKVQNMVKDLLKYYVVESKFLKLSMICRHQNSAYYLSDIKIKKTMILDLELHYGQNFVKVHEKILNECNKKQGKGIVLLHGIPGSGKTHYIRYLIEEIREKKLIYIPPDMTKHFSKPEFLAFLLKHPDSILIIEDAENIICDRNEMTFNASQAVANLLNLSDGLLGDAVHMQIIATFNCDLTIIDKALLRKGRLIADYEFGKLDVDSAQQLSNRLGFGMEHISTPMTLAEIYNQNKGNDIEFTV</sequence>
<feature type="domain" description="ATPase AAA-type core" evidence="1">
    <location>
        <begin position="227"/>
        <end position="350"/>
    </location>
</feature>
<evidence type="ECO:0000313" key="3">
    <source>
        <dbReference type="EMBL" id="CAF1684512.1"/>
    </source>
</evidence>
<evidence type="ECO:0000313" key="4">
    <source>
        <dbReference type="EMBL" id="CAF1937786.1"/>
    </source>
</evidence>
<organism evidence="2 7">
    <name type="scientific">Rotaria magnacalcarata</name>
    <dbReference type="NCBI Taxonomy" id="392030"/>
    <lineage>
        <taxon>Eukaryota</taxon>
        <taxon>Metazoa</taxon>
        <taxon>Spiralia</taxon>
        <taxon>Gnathifera</taxon>
        <taxon>Rotifera</taxon>
        <taxon>Eurotatoria</taxon>
        <taxon>Bdelloidea</taxon>
        <taxon>Philodinida</taxon>
        <taxon>Philodinidae</taxon>
        <taxon>Rotaria</taxon>
    </lineage>
</organism>
<evidence type="ECO:0000313" key="2">
    <source>
        <dbReference type="EMBL" id="CAF1155505.1"/>
    </source>
</evidence>
<dbReference type="AlphaFoldDB" id="A0A814T1M9"/>